<dbReference type="InterPro" id="IPR004450">
    <property type="entry name" value="Thr_synthase-like"/>
</dbReference>
<dbReference type="AlphaFoldDB" id="A0A1G8SB27"/>
<gene>
    <name evidence="15" type="ORF">SAMN05421804_1118</name>
</gene>
<comment type="similarity">
    <text evidence="4">Belongs to the threonine synthase family.</text>
</comment>
<evidence type="ECO:0000256" key="8">
    <source>
        <dbReference type="ARBA" id="ARBA00022697"/>
    </source>
</evidence>
<dbReference type="InterPro" id="IPR036052">
    <property type="entry name" value="TrpB-like_PALP_sf"/>
</dbReference>
<dbReference type="InterPro" id="IPR001926">
    <property type="entry name" value="TrpB-like_PALP"/>
</dbReference>
<dbReference type="UniPathway" id="UPA00050">
    <property type="reaction ID" value="UER00065"/>
</dbReference>
<accession>A0A1G8SB27</accession>
<evidence type="ECO:0000256" key="12">
    <source>
        <dbReference type="PIRSR" id="PIRSR604450-51"/>
    </source>
</evidence>
<evidence type="ECO:0000256" key="10">
    <source>
        <dbReference type="ARBA" id="ARBA00049144"/>
    </source>
</evidence>
<dbReference type="PANTHER" id="PTHR43515">
    <property type="entry name" value="THREONINE SYNTHASE-LIKE 1"/>
    <property type="match status" value="1"/>
</dbReference>
<dbReference type="InterPro" id="IPR000634">
    <property type="entry name" value="Ser/Thr_deHydtase_PyrdxlP-BS"/>
</dbReference>
<dbReference type="EC" id="4.2.3.1" evidence="5 11"/>
<dbReference type="GO" id="GO:0030170">
    <property type="term" value="F:pyridoxal phosphate binding"/>
    <property type="evidence" value="ECO:0007669"/>
    <property type="project" value="InterPro"/>
</dbReference>
<name>A0A1G8SB27_9CLOT</name>
<dbReference type="SUPFAM" id="SSF53686">
    <property type="entry name" value="Tryptophan synthase beta subunit-like PLP-dependent enzymes"/>
    <property type="match status" value="1"/>
</dbReference>
<comment type="catalytic activity">
    <reaction evidence="10">
        <text>O-phospho-L-homoserine + H2O = L-threonine + phosphate</text>
        <dbReference type="Rhea" id="RHEA:10840"/>
        <dbReference type="ChEBI" id="CHEBI:15377"/>
        <dbReference type="ChEBI" id="CHEBI:43474"/>
        <dbReference type="ChEBI" id="CHEBI:57590"/>
        <dbReference type="ChEBI" id="CHEBI:57926"/>
        <dbReference type="EC" id="4.2.3.1"/>
    </reaction>
</comment>
<evidence type="ECO:0000313" key="16">
    <source>
        <dbReference type="Proteomes" id="UP000183255"/>
    </source>
</evidence>
<dbReference type="PANTHER" id="PTHR43515:SF1">
    <property type="entry name" value="THREONINE SYNTHASE-LIKE 1"/>
    <property type="match status" value="1"/>
</dbReference>
<dbReference type="Pfam" id="PF14821">
    <property type="entry name" value="Thr_synth_N"/>
    <property type="match status" value="1"/>
</dbReference>
<sequence length="478" mass="53526">MEAIIQGISEDGGLYVPEYFPALPKLQSLMDLSYEELALKILKLYFEEYTEEELKKAVSSAYGEKFHGKHPVEVVKKGEVHFLELFHGPTLAFKDMALTLLPHLLKTALQKKGIQEEVVILTATSGDTGKAALEGFRDVEGIQVVVFYPKTGVSDMQRLQMVTQEGRNTHVLALEGNFDDAQNGVKKIFGDEDFRKELKEKGYVLSSANSINIGRLIPQIVYYVYGYLRMVESGDLRMEEKMNIAVPTGNFGNILAAFYAKNMGLPMEKLLCASNDNNILTEFFLHGTYDTRRNLFLTSSPSMDILVSSNLERFLHEVSGKDEDLVKRHMDSLKAEGLFQWNGALPGDFYAEYADEKDVSQCIEKVYKEERYLMDPHTAVAYSVSEKYRKTTGDLKPLLLASTASPFKFPHKVLTSLGAPVSEDLFENIEALAMLLDGEVPTEISDLKIKPILHKRVTSLDAMAEVLLDALSGGEMND</sequence>
<comment type="pathway">
    <text evidence="3">Amino-acid biosynthesis; L-threonine biosynthesis; L-threonine from L-aspartate: step 5/5.</text>
</comment>
<dbReference type="CDD" id="cd01560">
    <property type="entry name" value="Thr-synth_2"/>
    <property type="match status" value="1"/>
</dbReference>
<dbReference type="GO" id="GO:0004795">
    <property type="term" value="F:threonine synthase activity"/>
    <property type="evidence" value="ECO:0007669"/>
    <property type="project" value="UniProtKB-UniRule"/>
</dbReference>
<dbReference type="GO" id="GO:0005737">
    <property type="term" value="C:cytoplasm"/>
    <property type="evidence" value="ECO:0007669"/>
    <property type="project" value="TreeGrafter"/>
</dbReference>
<feature type="domain" description="Tryptophan synthase beta chain-like PALP" evidence="13">
    <location>
        <begin position="83"/>
        <end position="387"/>
    </location>
</feature>
<dbReference type="Gene3D" id="3.40.50.1100">
    <property type="match status" value="2"/>
</dbReference>
<evidence type="ECO:0000256" key="9">
    <source>
        <dbReference type="ARBA" id="ARBA00022898"/>
    </source>
</evidence>
<protein>
    <recommendedName>
        <fullName evidence="6 11">Threonine synthase</fullName>
        <ecNumber evidence="5 11">4.2.3.1</ecNumber>
    </recommendedName>
</protein>
<dbReference type="InterPro" id="IPR029144">
    <property type="entry name" value="Thr_synth_N"/>
</dbReference>
<organism evidence="15 16">
    <name type="scientific">Proteiniclasticum ruminis</name>
    <dbReference type="NCBI Taxonomy" id="398199"/>
    <lineage>
        <taxon>Bacteria</taxon>
        <taxon>Bacillati</taxon>
        <taxon>Bacillota</taxon>
        <taxon>Clostridia</taxon>
        <taxon>Eubacteriales</taxon>
        <taxon>Clostridiaceae</taxon>
        <taxon>Proteiniclasticum</taxon>
    </lineage>
</organism>
<dbReference type="NCBIfam" id="TIGR00260">
    <property type="entry name" value="thrC"/>
    <property type="match status" value="1"/>
</dbReference>
<feature type="domain" description="Threonine synthase N-terminal" evidence="14">
    <location>
        <begin position="2"/>
        <end position="62"/>
    </location>
</feature>
<keyword evidence="8" id="KW-0791">Threonine biosynthesis</keyword>
<evidence type="ECO:0000256" key="5">
    <source>
        <dbReference type="ARBA" id="ARBA00013028"/>
    </source>
</evidence>
<evidence type="ECO:0000259" key="13">
    <source>
        <dbReference type="Pfam" id="PF00291"/>
    </source>
</evidence>
<evidence type="ECO:0000256" key="6">
    <source>
        <dbReference type="ARBA" id="ARBA00018679"/>
    </source>
</evidence>
<feature type="modified residue" description="N6-(pyridoxal phosphate)lysine" evidence="12">
    <location>
        <position position="94"/>
    </location>
</feature>
<dbReference type="Pfam" id="PF00291">
    <property type="entry name" value="PALP"/>
    <property type="match status" value="1"/>
</dbReference>
<evidence type="ECO:0000256" key="7">
    <source>
        <dbReference type="ARBA" id="ARBA00022605"/>
    </source>
</evidence>
<evidence type="ECO:0000259" key="14">
    <source>
        <dbReference type="Pfam" id="PF14821"/>
    </source>
</evidence>
<dbReference type="Gene3D" id="3.90.1380.10">
    <property type="entry name" value="Threonine synthase, N-terminal domain"/>
    <property type="match status" value="1"/>
</dbReference>
<evidence type="ECO:0000256" key="4">
    <source>
        <dbReference type="ARBA" id="ARBA00005517"/>
    </source>
</evidence>
<evidence type="ECO:0000313" key="15">
    <source>
        <dbReference type="EMBL" id="SDJ25850.1"/>
    </source>
</evidence>
<reference evidence="15 16" key="1">
    <citation type="submission" date="2016-10" db="EMBL/GenBank/DDBJ databases">
        <authorList>
            <person name="de Groot N.N."/>
        </authorList>
    </citation>
    <scope>NUCLEOTIDE SEQUENCE [LARGE SCALE GENOMIC DNA]</scope>
    <source>
        <strain evidence="15 16">CGMCC 1.5058</strain>
    </source>
</reference>
<proteinExistence type="inferred from homology"/>
<dbReference type="EMBL" id="FNDZ01000011">
    <property type="protein sequence ID" value="SDJ25850.1"/>
    <property type="molecule type" value="Genomic_DNA"/>
</dbReference>
<comment type="function">
    <text evidence="2">Catalyzes the gamma-elimination of phosphate from L-phosphohomoserine and the beta-addition of water to produce L-threonine.</text>
</comment>
<keyword evidence="7" id="KW-0028">Amino-acid biosynthesis</keyword>
<evidence type="ECO:0000256" key="11">
    <source>
        <dbReference type="NCBIfam" id="TIGR00260"/>
    </source>
</evidence>
<dbReference type="PROSITE" id="PS00165">
    <property type="entry name" value="DEHYDRATASE_SER_THR"/>
    <property type="match status" value="1"/>
</dbReference>
<dbReference type="GO" id="GO:0009088">
    <property type="term" value="P:threonine biosynthetic process"/>
    <property type="evidence" value="ECO:0007669"/>
    <property type="project" value="UniProtKB-UniRule"/>
</dbReference>
<evidence type="ECO:0000256" key="2">
    <source>
        <dbReference type="ARBA" id="ARBA00003648"/>
    </source>
</evidence>
<evidence type="ECO:0000256" key="1">
    <source>
        <dbReference type="ARBA" id="ARBA00001933"/>
    </source>
</evidence>
<dbReference type="Proteomes" id="UP000183255">
    <property type="component" value="Unassembled WGS sequence"/>
</dbReference>
<dbReference type="InterPro" id="IPR037158">
    <property type="entry name" value="Thr_synth_N_sf"/>
</dbReference>
<comment type="cofactor">
    <cofactor evidence="1 12">
        <name>pyridoxal 5'-phosphate</name>
        <dbReference type="ChEBI" id="CHEBI:597326"/>
    </cofactor>
</comment>
<keyword evidence="9 12" id="KW-0663">Pyridoxal phosphate</keyword>
<evidence type="ECO:0000256" key="3">
    <source>
        <dbReference type="ARBA" id="ARBA00004979"/>
    </source>
</evidence>